<keyword evidence="1" id="KW-0548">Nucleotidyltransferase</keyword>
<keyword evidence="1" id="KW-0695">RNA-directed DNA polymerase</keyword>
<dbReference type="AlphaFoldDB" id="A0A396GML9"/>
<dbReference type="Gramene" id="rna48825">
    <property type="protein sequence ID" value="RHN42389.1"/>
    <property type="gene ID" value="gene48825"/>
</dbReference>
<dbReference type="PANTHER" id="PTHR11439:SF515">
    <property type="entry name" value="GAG-POL POLYPROTEIN"/>
    <property type="match status" value="1"/>
</dbReference>
<comment type="caution">
    <text evidence="1">The sequence shown here is derived from an EMBL/GenBank/DDBJ whole genome shotgun (WGS) entry which is preliminary data.</text>
</comment>
<sequence>MGACHAIWLDNLMQELMIKKEGVVELFVDNKSVISLAKHPVAHGRSKHIETRYHFLRDQVTKGRLKLSYYRTDMQLADIFTKALKSETFKKLRNLLNVVDCNELV</sequence>
<organism evidence="1 2">
    <name type="scientific">Medicago truncatula</name>
    <name type="common">Barrel medic</name>
    <name type="synonym">Medicago tribuloides</name>
    <dbReference type="NCBI Taxonomy" id="3880"/>
    <lineage>
        <taxon>Eukaryota</taxon>
        <taxon>Viridiplantae</taxon>
        <taxon>Streptophyta</taxon>
        <taxon>Embryophyta</taxon>
        <taxon>Tracheophyta</taxon>
        <taxon>Spermatophyta</taxon>
        <taxon>Magnoliopsida</taxon>
        <taxon>eudicotyledons</taxon>
        <taxon>Gunneridae</taxon>
        <taxon>Pentapetalae</taxon>
        <taxon>rosids</taxon>
        <taxon>fabids</taxon>
        <taxon>Fabales</taxon>
        <taxon>Fabaceae</taxon>
        <taxon>Papilionoideae</taxon>
        <taxon>50 kb inversion clade</taxon>
        <taxon>NPAAA clade</taxon>
        <taxon>Hologalegina</taxon>
        <taxon>IRL clade</taxon>
        <taxon>Trifolieae</taxon>
        <taxon>Medicago</taxon>
    </lineage>
</organism>
<reference evidence="2" key="1">
    <citation type="journal article" date="2018" name="Nat. Plants">
        <title>Whole-genome landscape of Medicago truncatula symbiotic genes.</title>
        <authorList>
            <person name="Pecrix Y."/>
            <person name="Staton S.E."/>
            <person name="Sallet E."/>
            <person name="Lelandais-Briere C."/>
            <person name="Moreau S."/>
            <person name="Carrere S."/>
            <person name="Blein T."/>
            <person name="Jardinaud M.F."/>
            <person name="Latrasse D."/>
            <person name="Zouine M."/>
            <person name="Zahm M."/>
            <person name="Kreplak J."/>
            <person name="Mayjonade B."/>
            <person name="Satge C."/>
            <person name="Perez M."/>
            <person name="Cauet S."/>
            <person name="Marande W."/>
            <person name="Chantry-Darmon C."/>
            <person name="Lopez-Roques C."/>
            <person name="Bouchez O."/>
            <person name="Berard A."/>
            <person name="Debelle F."/>
            <person name="Munos S."/>
            <person name="Bendahmane A."/>
            <person name="Berges H."/>
            <person name="Niebel A."/>
            <person name="Buitink J."/>
            <person name="Frugier F."/>
            <person name="Benhamed M."/>
            <person name="Crespi M."/>
            <person name="Gouzy J."/>
            <person name="Gamas P."/>
        </authorList>
    </citation>
    <scope>NUCLEOTIDE SEQUENCE [LARGE SCALE GENOMIC DNA]</scope>
    <source>
        <strain evidence="2">cv. Jemalong A17</strain>
    </source>
</reference>
<dbReference type="CDD" id="cd09272">
    <property type="entry name" value="RNase_HI_RT_Ty1"/>
    <property type="match status" value="1"/>
</dbReference>
<dbReference type="PANTHER" id="PTHR11439">
    <property type="entry name" value="GAG-POL-RELATED RETROTRANSPOSON"/>
    <property type="match status" value="1"/>
</dbReference>
<dbReference type="EMBL" id="PSQE01000008">
    <property type="protein sequence ID" value="RHN42389.1"/>
    <property type="molecule type" value="Genomic_DNA"/>
</dbReference>
<proteinExistence type="predicted"/>
<dbReference type="GO" id="GO:0003964">
    <property type="term" value="F:RNA-directed DNA polymerase activity"/>
    <property type="evidence" value="ECO:0007669"/>
    <property type="project" value="UniProtKB-KW"/>
</dbReference>
<protein>
    <submittedName>
        <fullName evidence="1">Putative RNA-directed DNA polymerase</fullName>
        <ecNumber evidence="1">2.7.7.49</ecNumber>
    </submittedName>
</protein>
<evidence type="ECO:0000313" key="1">
    <source>
        <dbReference type="EMBL" id="RHN42389.1"/>
    </source>
</evidence>
<dbReference type="Proteomes" id="UP000265566">
    <property type="component" value="Chromosome 8"/>
</dbReference>
<name>A0A396GML9_MEDTR</name>
<accession>A0A396GML9</accession>
<keyword evidence="1" id="KW-0808">Transferase</keyword>
<dbReference type="EC" id="2.7.7.49" evidence="1"/>
<gene>
    <name evidence="1" type="ORF">MtrunA17_Chr8g0376361</name>
</gene>
<evidence type="ECO:0000313" key="2">
    <source>
        <dbReference type="Proteomes" id="UP000265566"/>
    </source>
</evidence>